<dbReference type="EMBL" id="SMLA01000043">
    <property type="protein sequence ID" value="TDD84589.1"/>
    <property type="molecule type" value="Genomic_DNA"/>
</dbReference>
<dbReference type="PROSITE" id="PS00455">
    <property type="entry name" value="AMP_BINDING"/>
    <property type="match status" value="1"/>
</dbReference>
<feature type="domain" description="AMP-dependent synthetase/ligase" evidence="3">
    <location>
        <begin position="19"/>
        <end position="413"/>
    </location>
</feature>
<dbReference type="Pfam" id="PF00501">
    <property type="entry name" value="AMP-binding"/>
    <property type="match status" value="1"/>
</dbReference>
<evidence type="ECO:0000259" key="3">
    <source>
        <dbReference type="Pfam" id="PF00501"/>
    </source>
</evidence>
<evidence type="ECO:0000256" key="2">
    <source>
        <dbReference type="ARBA" id="ARBA00022598"/>
    </source>
</evidence>
<dbReference type="SUPFAM" id="SSF56801">
    <property type="entry name" value="Acetyl-CoA synthetase-like"/>
    <property type="match status" value="1"/>
</dbReference>
<sequence length="549" mass="58420">MPTSIDYPDLTLPDLNAAAARLYGDRVAVIDGDERLTFTQLHEQAAAFANALRAAGVREGDVVQLHLANSIWFPISYFGALLAGAAVSLSNPLEPAPGLRRQLRDTDATAVVTHPAHAASLREARTGTSVRTVLVAPPSSCAPSHEPMPVGDGSVPVPEFVAGHSAVPPAVTVTGEDVAHLAYTGGTTGVSKGVRVLHRNVVANTAQMTAWRAAHLIIADGRECQLRAIDGVPEPCVRPGDAVSVVVSPLFHAHALINMNFLLMCGTTLVLTGRFSPERLLESIERHRATYITGSPAMWHQILDCPALENHDLSSTLALSSGAAPIDQATLEGLQAAFPSAVVSEGYGLTEATCLVTASPLLRGAKRKIGSVGLPVVDTVVEVRAPGEGTSLLPPNEVGELWVHGPQVTSGYLDHPEATAEQFADGWLRTGDLGYRDEDGFVFIADRAKEMLIYKGYNVYPRELEELLHTHPDISSVAVVGRSVPSVGEEPVAFVVPRCGAVLDTDQLKAFVAERVLPYKKIRDIEIVDALPTSAAGKIQKAELRKLLK</sequence>
<protein>
    <submittedName>
        <fullName evidence="5">Long-chain fatty acid--CoA ligase</fullName>
    </submittedName>
</protein>
<feature type="domain" description="AMP-binding enzyme C-terminal" evidence="4">
    <location>
        <begin position="463"/>
        <end position="538"/>
    </location>
</feature>
<organism evidence="5 6">
    <name type="scientific">Saccharopolyspora karakumensis</name>
    <dbReference type="NCBI Taxonomy" id="2530386"/>
    <lineage>
        <taxon>Bacteria</taxon>
        <taxon>Bacillati</taxon>
        <taxon>Actinomycetota</taxon>
        <taxon>Actinomycetes</taxon>
        <taxon>Pseudonocardiales</taxon>
        <taxon>Pseudonocardiaceae</taxon>
        <taxon>Saccharopolyspora</taxon>
    </lineage>
</organism>
<evidence type="ECO:0000259" key="4">
    <source>
        <dbReference type="Pfam" id="PF13193"/>
    </source>
</evidence>
<dbReference type="InterPro" id="IPR020845">
    <property type="entry name" value="AMP-binding_CS"/>
</dbReference>
<dbReference type="InterPro" id="IPR042099">
    <property type="entry name" value="ANL_N_sf"/>
</dbReference>
<reference evidence="5 6" key="1">
    <citation type="submission" date="2019-03" db="EMBL/GenBank/DDBJ databases">
        <title>Draft genome sequences of novel Actinobacteria.</title>
        <authorList>
            <person name="Sahin N."/>
            <person name="Ay H."/>
            <person name="Saygin H."/>
        </authorList>
    </citation>
    <scope>NUCLEOTIDE SEQUENCE [LARGE SCALE GENOMIC DNA]</scope>
    <source>
        <strain evidence="5 6">5K548</strain>
    </source>
</reference>
<comment type="caution">
    <text evidence="5">The sequence shown here is derived from an EMBL/GenBank/DDBJ whole genome shotgun (WGS) entry which is preliminary data.</text>
</comment>
<dbReference type="Pfam" id="PF13193">
    <property type="entry name" value="AMP-binding_C"/>
    <property type="match status" value="1"/>
</dbReference>
<evidence type="ECO:0000313" key="5">
    <source>
        <dbReference type="EMBL" id="TDD84589.1"/>
    </source>
</evidence>
<dbReference type="GO" id="GO:0016405">
    <property type="term" value="F:CoA-ligase activity"/>
    <property type="evidence" value="ECO:0007669"/>
    <property type="project" value="TreeGrafter"/>
</dbReference>
<dbReference type="AlphaFoldDB" id="A0A4R5BGL0"/>
<evidence type="ECO:0000256" key="1">
    <source>
        <dbReference type="ARBA" id="ARBA00006432"/>
    </source>
</evidence>
<keyword evidence="2 5" id="KW-0436">Ligase</keyword>
<dbReference type="PANTHER" id="PTHR24096">
    <property type="entry name" value="LONG-CHAIN-FATTY-ACID--COA LIGASE"/>
    <property type="match status" value="1"/>
</dbReference>
<gene>
    <name evidence="5" type="ORF">E1202_23060</name>
</gene>
<dbReference type="PANTHER" id="PTHR24096:SF149">
    <property type="entry name" value="AMP-BINDING DOMAIN-CONTAINING PROTEIN-RELATED"/>
    <property type="match status" value="1"/>
</dbReference>
<name>A0A4R5BGL0_9PSEU</name>
<keyword evidence="6" id="KW-1185">Reference proteome</keyword>
<evidence type="ECO:0000313" key="6">
    <source>
        <dbReference type="Proteomes" id="UP000294723"/>
    </source>
</evidence>
<dbReference type="InterPro" id="IPR045851">
    <property type="entry name" value="AMP-bd_C_sf"/>
</dbReference>
<dbReference type="InterPro" id="IPR000873">
    <property type="entry name" value="AMP-dep_synth/lig_dom"/>
</dbReference>
<comment type="similarity">
    <text evidence="1">Belongs to the ATP-dependent AMP-binding enzyme family.</text>
</comment>
<proteinExistence type="inferred from homology"/>
<dbReference type="Proteomes" id="UP000294723">
    <property type="component" value="Unassembled WGS sequence"/>
</dbReference>
<dbReference type="Gene3D" id="3.30.300.30">
    <property type="match status" value="1"/>
</dbReference>
<dbReference type="Gene3D" id="3.40.50.12780">
    <property type="entry name" value="N-terminal domain of ligase-like"/>
    <property type="match status" value="1"/>
</dbReference>
<dbReference type="InterPro" id="IPR025110">
    <property type="entry name" value="AMP-bd_C"/>
</dbReference>
<accession>A0A4R5BGL0</accession>